<proteinExistence type="inferred from homology"/>
<evidence type="ECO:0000256" key="12">
    <source>
        <dbReference type="ARBA" id="ARBA00022741"/>
    </source>
</evidence>
<sequence>MKVLINGSAGLRGWPEPGCGCASCARVSPGRRRPLDIVLDGALRLPWPAREEAPPPGFTVAAVPDGLAVTGPDGSRLLLADPALYGTAPLPSPGPSPGPDPGRGSGPGGGPGPGSDEATPYAMVLIDLLDRPERLGGLRRRGLVGAATHVVAVGVDHRAPSEAEPARRTALWGVSAVPDGTAIETLRPPAPGPAAPRRTLLLGGARSGKSAEAELRLACEPEVTYVATGPTGGDDPEWRRRVAEHRDRRPRHWATSETTDLVGLLAEAEGALLIDGLGTWLAAVFDECGAWEGSTAAVTDRCAELAAAWRRTPARVIAVSDEVGFGVVPATSSGRRFRDALGRLNQAIAAESDDVALVIAGRLLPLPI</sequence>
<evidence type="ECO:0000256" key="9">
    <source>
        <dbReference type="ARBA" id="ARBA00012523"/>
    </source>
</evidence>
<dbReference type="GO" id="GO:0043752">
    <property type="term" value="F:adenosylcobinamide kinase activity"/>
    <property type="evidence" value="ECO:0007669"/>
    <property type="project" value="UniProtKB-EC"/>
</dbReference>
<evidence type="ECO:0000256" key="10">
    <source>
        <dbReference type="ARBA" id="ARBA00022573"/>
    </source>
</evidence>
<comment type="catalytic activity">
    <reaction evidence="2">
        <text>adenosylcob(III)inamide phosphate + GTP + H(+) = adenosylcob(III)inamide-GDP + diphosphate</text>
        <dbReference type="Rhea" id="RHEA:22712"/>
        <dbReference type="ChEBI" id="CHEBI:15378"/>
        <dbReference type="ChEBI" id="CHEBI:33019"/>
        <dbReference type="ChEBI" id="CHEBI:37565"/>
        <dbReference type="ChEBI" id="CHEBI:58502"/>
        <dbReference type="ChEBI" id="CHEBI:60487"/>
        <dbReference type="EC" id="2.7.7.62"/>
    </reaction>
</comment>
<dbReference type="EC" id="2.7.7.62" evidence="9"/>
<evidence type="ECO:0000256" key="8">
    <source>
        <dbReference type="ARBA" id="ARBA00012016"/>
    </source>
</evidence>
<feature type="compositionally biased region" description="Gly residues" evidence="18">
    <location>
        <begin position="101"/>
        <end position="113"/>
    </location>
</feature>
<dbReference type="STRING" id="504805.SAMN05421505_13840"/>
<evidence type="ECO:0000256" key="11">
    <source>
        <dbReference type="ARBA" id="ARBA00022679"/>
    </source>
</evidence>
<comment type="catalytic activity">
    <reaction evidence="1">
        <text>adenosylcob(III)inamide + ATP = adenosylcob(III)inamide phosphate + ADP + H(+)</text>
        <dbReference type="Rhea" id="RHEA:15769"/>
        <dbReference type="ChEBI" id="CHEBI:2480"/>
        <dbReference type="ChEBI" id="CHEBI:15378"/>
        <dbReference type="ChEBI" id="CHEBI:30616"/>
        <dbReference type="ChEBI" id="CHEBI:58502"/>
        <dbReference type="ChEBI" id="CHEBI:456216"/>
        <dbReference type="EC" id="2.7.1.156"/>
    </reaction>
</comment>
<keyword evidence="19" id="KW-0548">Nucleotidyltransferase</keyword>
<keyword evidence="20" id="KW-1185">Reference proteome</keyword>
<feature type="region of interest" description="Disordered" evidence="18">
    <location>
        <begin position="84"/>
        <end position="119"/>
    </location>
</feature>
<evidence type="ECO:0000256" key="7">
    <source>
        <dbReference type="ARBA" id="ARBA00007490"/>
    </source>
</evidence>
<dbReference type="EC" id="2.7.1.156" evidence="8"/>
<dbReference type="OrthoDB" id="9788370at2"/>
<keyword evidence="15" id="KW-0342">GTP-binding</keyword>
<comment type="function">
    <text evidence="4">Catalyzes ATP-dependent phosphorylation of adenosylcobinamide and addition of GMP to adenosylcobinamide phosphate.</text>
</comment>
<dbReference type="InterPro" id="IPR003203">
    <property type="entry name" value="CobU/CobP"/>
</dbReference>
<evidence type="ECO:0000256" key="1">
    <source>
        <dbReference type="ARBA" id="ARBA00000312"/>
    </source>
</evidence>
<evidence type="ECO:0000256" key="17">
    <source>
        <dbReference type="ARBA" id="ARBA00030571"/>
    </source>
</evidence>
<comment type="catalytic activity">
    <reaction evidence="3">
        <text>adenosylcob(III)inamide + GTP = adenosylcob(III)inamide phosphate + GDP + H(+)</text>
        <dbReference type="Rhea" id="RHEA:15765"/>
        <dbReference type="ChEBI" id="CHEBI:2480"/>
        <dbReference type="ChEBI" id="CHEBI:15378"/>
        <dbReference type="ChEBI" id="CHEBI:37565"/>
        <dbReference type="ChEBI" id="CHEBI:58189"/>
        <dbReference type="ChEBI" id="CHEBI:58502"/>
        <dbReference type="EC" id="2.7.1.156"/>
    </reaction>
</comment>
<dbReference type="InterPro" id="IPR027417">
    <property type="entry name" value="P-loop_NTPase"/>
</dbReference>
<keyword evidence="14" id="KW-0067">ATP-binding</keyword>
<keyword evidence="10" id="KW-0169">Cobalamin biosynthesis</keyword>
<dbReference type="EMBL" id="FNCN01000038">
    <property type="protein sequence ID" value="SDI21002.1"/>
    <property type="molecule type" value="Genomic_DNA"/>
</dbReference>
<evidence type="ECO:0000313" key="19">
    <source>
        <dbReference type="EMBL" id="SDI21002.1"/>
    </source>
</evidence>
<evidence type="ECO:0000256" key="13">
    <source>
        <dbReference type="ARBA" id="ARBA00022777"/>
    </source>
</evidence>
<protein>
    <recommendedName>
        <fullName evidence="16">Adenosylcobinamide kinase</fullName>
        <ecNumber evidence="8">2.7.1.156</ecNumber>
        <ecNumber evidence="9">2.7.7.62</ecNumber>
    </recommendedName>
    <alternativeName>
        <fullName evidence="17">Adenosylcobinamide-phosphate guanylyltransferase</fullName>
    </alternativeName>
</protein>
<gene>
    <name evidence="19" type="ORF">SAMN05421505_13840</name>
</gene>
<evidence type="ECO:0000256" key="4">
    <source>
        <dbReference type="ARBA" id="ARBA00003889"/>
    </source>
</evidence>
<feature type="compositionally biased region" description="Pro residues" evidence="18">
    <location>
        <begin position="90"/>
        <end position="100"/>
    </location>
</feature>
<comment type="pathway">
    <text evidence="6">Cofactor biosynthesis; adenosylcobalamin biosynthesis; adenosylcobalamin from cob(II)yrinate a,c-diamide: step 5/7.</text>
</comment>
<evidence type="ECO:0000256" key="3">
    <source>
        <dbReference type="ARBA" id="ARBA00001522"/>
    </source>
</evidence>
<comment type="similarity">
    <text evidence="7">Belongs to the CobU/CobP family.</text>
</comment>
<dbReference type="GO" id="GO:0009236">
    <property type="term" value="P:cobalamin biosynthetic process"/>
    <property type="evidence" value="ECO:0007669"/>
    <property type="project" value="UniProtKB-UniPathway"/>
</dbReference>
<dbReference type="PANTHER" id="PTHR34848">
    <property type="match status" value="1"/>
</dbReference>
<dbReference type="GO" id="GO:0005524">
    <property type="term" value="F:ATP binding"/>
    <property type="evidence" value="ECO:0007669"/>
    <property type="project" value="UniProtKB-KW"/>
</dbReference>
<organism evidence="19 20">
    <name type="scientific">Sinosporangium album</name>
    <dbReference type="NCBI Taxonomy" id="504805"/>
    <lineage>
        <taxon>Bacteria</taxon>
        <taxon>Bacillati</taxon>
        <taxon>Actinomycetota</taxon>
        <taxon>Actinomycetes</taxon>
        <taxon>Streptosporangiales</taxon>
        <taxon>Streptosporangiaceae</taxon>
        <taxon>Sinosporangium</taxon>
    </lineage>
</organism>
<dbReference type="AlphaFoldDB" id="A0A1G8IQ79"/>
<reference evidence="19 20" key="1">
    <citation type="submission" date="2016-10" db="EMBL/GenBank/DDBJ databases">
        <authorList>
            <person name="de Groot N.N."/>
        </authorList>
    </citation>
    <scope>NUCLEOTIDE SEQUENCE [LARGE SCALE GENOMIC DNA]</scope>
    <source>
        <strain evidence="19 20">CPCC 201354</strain>
    </source>
</reference>
<keyword evidence="11 19" id="KW-0808">Transferase</keyword>
<dbReference type="RefSeq" id="WP_093174588.1">
    <property type="nucleotide sequence ID" value="NZ_FNCN01000038.1"/>
</dbReference>
<dbReference type="CDD" id="cd00544">
    <property type="entry name" value="CobU"/>
    <property type="match status" value="1"/>
</dbReference>
<evidence type="ECO:0000256" key="5">
    <source>
        <dbReference type="ARBA" id="ARBA00004692"/>
    </source>
</evidence>
<dbReference type="GO" id="GO:0005525">
    <property type="term" value="F:GTP binding"/>
    <property type="evidence" value="ECO:0007669"/>
    <property type="project" value="UniProtKB-KW"/>
</dbReference>
<evidence type="ECO:0000256" key="14">
    <source>
        <dbReference type="ARBA" id="ARBA00022840"/>
    </source>
</evidence>
<dbReference type="Gene3D" id="3.40.50.300">
    <property type="entry name" value="P-loop containing nucleotide triphosphate hydrolases"/>
    <property type="match status" value="1"/>
</dbReference>
<evidence type="ECO:0000256" key="18">
    <source>
        <dbReference type="SAM" id="MobiDB-lite"/>
    </source>
</evidence>
<keyword evidence="13 19" id="KW-0418">Kinase</keyword>
<keyword evidence="12" id="KW-0547">Nucleotide-binding</keyword>
<evidence type="ECO:0000256" key="15">
    <source>
        <dbReference type="ARBA" id="ARBA00023134"/>
    </source>
</evidence>
<dbReference type="PANTHER" id="PTHR34848:SF1">
    <property type="entry name" value="BIFUNCTIONAL ADENOSYLCOBALAMIN BIOSYNTHESIS PROTEIN COBU"/>
    <property type="match status" value="1"/>
</dbReference>
<dbReference type="Pfam" id="PF02283">
    <property type="entry name" value="CobU"/>
    <property type="match status" value="1"/>
</dbReference>
<evidence type="ECO:0000256" key="2">
    <source>
        <dbReference type="ARBA" id="ARBA00000711"/>
    </source>
</evidence>
<dbReference type="SUPFAM" id="SSF52540">
    <property type="entry name" value="P-loop containing nucleoside triphosphate hydrolases"/>
    <property type="match status" value="1"/>
</dbReference>
<dbReference type="GO" id="GO:0008820">
    <property type="term" value="F:cobinamide phosphate guanylyltransferase activity"/>
    <property type="evidence" value="ECO:0007669"/>
    <property type="project" value="UniProtKB-EC"/>
</dbReference>
<name>A0A1G8IQ79_9ACTN</name>
<evidence type="ECO:0000256" key="6">
    <source>
        <dbReference type="ARBA" id="ARBA00005159"/>
    </source>
</evidence>
<comment type="pathway">
    <text evidence="5">Cofactor biosynthesis; adenosylcobalamin biosynthesis; adenosylcobalamin from cob(II)yrinate a,c-diamide: step 6/7.</text>
</comment>
<dbReference type="Proteomes" id="UP000198923">
    <property type="component" value="Unassembled WGS sequence"/>
</dbReference>
<dbReference type="UniPathway" id="UPA00148">
    <property type="reaction ID" value="UER00236"/>
</dbReference>
<evidence type="ECO:0000313" key="20">
    <source>
        <dbReference type="Proteomes" id="UP000198923"/>
    </source>
</evidence>
<accession>A0A1G8IQ79</accession>
<evidence type="ECO:0000256" key="16">
    <source>
        <dbReference type="ARBA" id="ARBA00029570"/>
    </source>
</evidence>